<dbReference type="AlphaFoldDB" id="A0A251U077"/>
<protein>
    <submittedName>
        <fullName evidence="1">Uncharacterized protein</fullName>
    </submittedName>
</protein>
<gene>
    <name evidence="1" type="ORF">HannXRQ_Chr09g0269351</name>
</gene>
<proteinExistence type="predicted"/>
<name>A0A251U077_HELAN</name>
<organism evidence="1 2">
    <name type="scientific">Helianthus annuus</name>
    <name type="common">Common sunflower</name>
    <dbReference type="NCBI Taxonomy" id="4232"/>
    <lineage>
        <taxon>Eukaryota</taxon>
        <taxon>Viridiplantae</taxon>
        <taxon>Streptophyta</taxon>
        <taxon>Embryophyta</taxon>
        <taxon>Tracheophyta</taxon>
        <taxon>Spermatophyta</taxon>
        <taxon>Magnoliopsida</taxon>
        <taxon>eudicotyledons</taxon>
        <taxon>Gunneridae</taxon>
        <taxon>Pentapetalae</taxon>
        <taxon>asterids</taxon>
        <taxon>campanulids</taxon>
        <taxon>Asterales</taxon>
        <taxon>Asteraceae</taxon>
        <taxon>Asteroideae</taxon>
        <taxon>Heliantheae alliance</taxon>
        <taxon>Heliantheae</taxon>
        <taxon>Helianthus</taxon>
    </lineage>
</organism>
<dbReference type="Proteomes" id="UP000215914">
    <property type="component" value="Chromosome 9"/>
</dbReference>
<dbReference type="EMBL" id="CM007898">
    <property type="protein sequence ID" value="OTG16246.1"/>
    <property type="molecule type" value="Genomic_DNA"/>
</dbReference>
<dbReference type="InParanoid" id="A0A251U077"/>
<accession>A0A251U077</accession>
<keyword evidence="2" id="KW-1185">Reference proteome</keyword>
<sequence>MLCKHKLRAKASEFGEVAFAHGSTRKLSHACKSQGGFLLLNGILRAYLNYSELVDAMTTSSKCREL</sequence>
<evidence type="ECO:0000313" key="1">
    <source>
        <dbReference type="EMBL" id="OTG16246.1"/>
    </source>
</evidence>
<reference evidence="2" key="1">
    <citation type="journal article" date="2017" name="Nature">
        <title>The sunflower genome provides insights into oil metabolism, flowering and Asterid evolution.</title>
        <authorList>
            <person name="Badouin H."/>
            <person name="Gouzy J."/>
            <person name="Grassa C.J."/>
            <person name="Murat F."/>
            <person name="Staton S.E."/>
            <person name="Cottret L."/>
            <person name="Lelandais-Briere C."/>
            <person name="Owens G.L."/>
            <person name="Carrere S."/>
            <person name="Mayjonade B."/>
            <person name="Legrand L."/>
            <person name="Gill N."/>
            <person name="Kane N.C."/>
            <person name="Bowers J.E."/>
            <person name="Hubner S."/>
            <person name="Bellec A."/>
            <person name="Berard A."/>
            <person name="Berges H."/>
            <person name="Blanchet N."/>
            <person name="Boniface M.C."/>
            <person name="Brunel D."/>
            <person name="Catrice O."/>
            <person name="Chaidir N."/>
            <person name="Claudel C."/>
            <person name="Donnadieu C."/>
            <person name="Faraut T."/>
            <person name="Fievet G."/>
            <person name="Helmstetter N."/>
            <person name="King M."/>
            <person name="Knapp S.J."/>
            <person name="Lai Z."/>
            <person name="Le Paslier M.C."/>
            <person name="Lippi Y."/>
            <person name="Lorenzon L."/>
            <person name="Mandel J.R."/>
            <person name="Marage G."/>
            <person name="Marchand G."/>
            <person name="Marquand E."/>
            <person name="Bret-Mestries E."/>
            <person name="Morien E."/>
            <person name="Nambeesan S."/>
            <person name="Nguyen T."/>
            <person name="Pegot-Espagnet P."/>
            <person name="Pouilly N."/>
            <person name="Raftis F."/>
            <person name="Sallet E."/>
            <person name="Schiex T."/>
            <person name="Thomas J."/>
            <person name="Vandecasteele C."/>
            <person name="Vares D."/>
            <person name="Vear F."/>
            <person name="Vautrin S."/>
            <person name="Crespi M."/>
            <person name="Mangin B."/>
            <person name="Burke J.M."/>
            <person name="Salse J."/>
            <person name="Munos S."/>
            <person name="Vincourt P."/>
            <person name="Rieseberg L.H."/>
            <person name="Langlade N.B."/>
        </authorList>
    </citation>
    <scope>NUCLEOTIDE SEQUENCE [LARGE SCALE GENOMIC DNA]</scope>
    <source>
        <strain evidence="2">cv. SF193</strain>
    </source>
</reference>
<evidence type="ECO:0000313" key="2">
    <source>
        <dbReference type="Proteomes" id="UP000215914"/>
    </source>
</evidence>